<name>N1PFJ3_DOTSN</name>
<feature type="region of interest" description="Disordered" evidence="1">
    <location>
        <begin position="51"/>
        <end position="70"/>
    </location>
</feature>
<sequence>MSLCAGVDSGLAGLACLSSARRRRWMVETSTTSRSAQPCLSAYPSILACGPARDSRPRPHTPSQSWPTPPLCCAALPRHNH</sequence>
<evidence type="ECO:0000256" key="1">
    <source>
        <dbReference type="SAM" id="MobiDB-lite"/>
    </source>
</evidence>
<proteinExistence type="predicted"/>
<evidence type="ECO:0000313" key="3">
    <source>
        <dbReference type="Proteomes" id="UP000016933"/>
    </source>
</evidence>
<reference evidence="3" key="1">
    <citation type="journal article" date="2012" name="PLoS Genet.">
        <title>The genomes of the fungal plant pathogens Cladosporium fulvum and Dothistroma septosporum reveal adaptation to different hosts and lifestyles but also signatures of common ancestry.</title>
        <authorList>
            <person name="de Wit P.J.G.M."/>
            <person name="van der Burgt A."/>
            <person name="Oekmen B."/>
            <person name="Stergiopoulos I."/>
            <person name="Abd-Elsalam K.A."/>
            <person name="Aerts A.L."/>
            <person name="Bahkali A.H."/>
            <person name="Beenen H.G."/>
            <person name="Chettri P."/>
            <person name="Cox M.P."/>
            <person name="Datema E."/>
            <person name="de Vries R.P."/>
            <person name="Dhillon B."/>
            <person name="Ganley A.R."/>
            <person name="Griffiths S.A."/>
            <person name="Guo Y."/>
            <person name="Hamelin R.C."/>
            <person name="Henrissat B."/>
            <person name="Kabir M.S."/>
            <person name="Jashni M.K."/>
            <person name="Kema G."/>
            <person name="Klaubauf S."/>
            <person name="Lapidus A."/>
            <person name="Levasseur A."/>
            <person name="Lindquist E."/>
            <person name="Mehrabi R."/>
            <person name="Ohm R.A."/>
            <person name="Owen T.J."/>
            <person name="Salamov A."/>
            <person name="Schwelm A."/>
            <person name="Schijlen E."/>
            <person name="Sun H."/>
            <person name="van den Burg H.A."/>
            <person name="van Ham R.C.H.J."/>
            <person name="Zhang S."/>
            <person name="Goodwin S.B."/>
            <person name="Grigoriev I.V."/>
            <person name="Collemare J."/>
            <person name="Bradshaw R.E."/>
        </authorList>
    </citation>
    <scope>NUCLEOTIDE SEQUENCE [LARGE SCALE GENOMIC DNA]</scope>
    <source>
        <strain evidence="3">NZE10 / CBS 128990</strain>
    </source>
</reference>
<gene>
    <name evidence="2" type="ORF">DOTSEDRAFT_74808</name>
</gene>
<keyword evidence="3" id="KW-1185">Reference proteome</keyword>
<organism evidence="2 3">
    <name type="scientific">Dothistroma septosporum (strain NZE10 / CBS 128990)</name>
    <name type="common">Red band needle blight fungus</name>
    <name type="synonym">Mycosphaerella pini</name>
    <dbReference type="NCBI Taxonomy" id="675120"/>
    <lineage>
        <taxon>Eukaryota</taxon>
        <taxon>Fungi</taxon>
        <taxon>Dikarya</taxon>
        <taxon>Ascomycota</taxon>
        <taxon>Pezizomycotina</taxon>
        <taxon>Dothideomycetes</taxon>
        <taxon>Dothideomycetidae</taxon>
        <taxon>Mycosphaerellales</taxon>
        <taxon>Mycosphaerellaceae</taxon>
        <taxon>Dothistroma</taxon>
    </lineage>
</organism>
<dbReference type="Proteomes" id="UP000016933">
    <property type="component" value="Unassembled WGS sequence"/>
</dbReference>
<dbReference type="HOGENOM" id="CLU_2573851_0_0_1"/>
<reference evidence="2 3" key="2">
    <citation type="journal article" date="2012" name="PLoS Pathog.">
        <title>Diverse lifestyles and strategies of plant pathogenesis encoded in the genomes of eighteen Dothideomycetes fungi.</title>
        <authorList>
            <person name="Ohm R.A."/>
            <person name="Feau N."/>
            <person name="Henrissat B."/>
            <person name="Schoch C.L."/>
            <person name="Horwitz B.A."/>
            <person name="Barry K.W."/>
            <person name="Condon B.J."/>
            <person name="Copeland A.C."/>
            <person name="Dhillon B."/>
            <person name="Glaser F."/>
            <person name="Hesse C.N."/>
            <person name="Kosti I."/>
            <person name="LaButti K."/>
            <person name="Lindquist E.A."/>
            <person name="Lucas S."/>
            <person name="Salamov A.A."/>
            <person name="Bradshaw R.E."/>
            <person name="Ciuffetti L."/>
            <person name="Hamelin R.C."/>
            <person name="Kema G.H.J."/>
            <person name="Lawrence C."/>
            <person name="Scott J.A."/>
            <person name="Spatafora J.W."/>
            <person name="Turgeon B.G."/>
            <person name="de Wit P.J.G.M."/>
            <person name="Zhong S."/>
            <person name="Goodwin S.B."/>
            <person name="Grigoriev I.V."/>
        </authorList>
    </citation>
    <scope>NUCLEOTIDE SEQUENCE [LARGE SCALE GENOMIC DNA]</scope>
    <source>
        <strain evidence="3">NZE10 / CBS 128990</strain>
    </source>
</reference>
<dbReference type="AlphaFoldDB" id="N1PFJ3"/>
<evidence type="ECO:0000313" key="2">
    <source>
        <dbReference type="EMBL" id="EME40066.1"/>
    </source>
</evidence>
<dbReference type="EMBL" id="KB446544">
    <property type="protein sequence ID" value="EME40066.1"/>
    <property type="molecule type" value="Genomic_DNA"/>
</dbReference>
<protein>
    <submittedName>
        <fullName evidence="2">Uncharacterized protein</fullName>
    </submittedName>
</protein>
<accession>N1PFJ3</accession>